<accession>A0ABQ1VPZ7</accession>
<keyword evidence="2" id="KW-1185">Reference proteome</keyword>
<evidence type="ECO:0000313" key="1">
    <source>
        <dbReference type="EMBL" id="GGF85379.1"/>
    </source>
</evidence>
<dbReference type="SUPFAM" id="SSF56796">
    <property type="entry name" value="Dehydroquinate synthase-like"/>
    <property type="match status" value="1"/>
</dbReference>
<sequence>MNGTASWRVKPEPILSLVSAAAHAIHNGMTAVESLHKAQHGEKVTFGLLAHWSWRMLHGKNWRR</sequence>
<dbReference type="EMBL" id="BMIW01000002">
    <property type="protein sequence ID" value="GGF85379.1"/>
    <property type="molecule type" value="Genomic_DNA"/>
</dbReference>
<evidence type="ECO:0000313" key="2">
    <source>
        <dbReference type="Proteomes" id="UP000608420"/>
    </source>
</evidence>
<protein>
    <submittedName>
        <fullName evidence="1">Uncharacterized protein</fullName>
    </submittedName>
</protein>
<name>A0ABQ1VPZ7_9BACL</name>
<comment type="caution">
    <text evidence="1">The sequence shown here is derived from an EMBL/GenBank/DDBJ whole genome shotgun (WGS) entry which is preliminary data.</text>
</comment>
<gene>
    <name evidence="1" type="ORF">GCM10010913_03510</name>
</gene>
<proteinExistence type="predicted"/>
<organism evidence="1 2">
    <name type="scientific">Paenibacillus aceti</name>
    <dbReference type="NCBI Taxonomy" id="1820010"/>
    <lineage>
        <taxon>Bacteria</taxon>
        <taxon>Bacillati</taxon>
        <taxon>Bacillota</taxon>
        <taxon>Bacilli</taxon>
        <taxon>Bacillales</taxon>
        <taxon>Paenibacillaceae</taxon>
        <taxon>Paenibacillus</taxon>
    </lineage>
</organism>
<dbReference type="Gene3D" id="1.20.1090.10">
    <property type="entry name" value="Dehydroquinate synthase-like - alpha domain"/>
    <property type="match status" value="1"/>
</dbReference>
<reference evidence="2" key="1">
    <citation type="journal article" date="2019" name="Int. J. Syst. Evol. Microbiol.">
        <title>The Global Catalogue of Microorganisms (GCM) 10K type strain sequencing project: providing services to taxonomists for standard genome sequencing and annotation.</title>
        <authorList>
            <consortium name="The Broad Institute Genomics Platform"/>
            <consortium name="The Broad Institute Genome Sequencing Center for Infectious Disease"/>
            <person name="Wu L."/>
            <person name="Ma J."/>
        </authorList>
    </citation>
    <scope>NUCLEOTIDE SEQUENCE [LARGE SCALE GENOMIC DNA]</scope>
    <source>
        <strain evidence="2">CGMCC 1.15420</strain>
    </source>
</reference>
<dbReference type="Proteomes" id="UP000608420">
    <property type="component" value="Unassembled WGS sequence"/>
</dbReference>